<feature type="transmembrane region" description="Helical" evidence="1">
    <location>
        <begin position="33"/>
        <end position="52"/>
    </location>
</feature>
<dbReference type="EMBL" id="CP120374">
    <property type="protein sequence ID" value="WEX89711.1"/>
    <property type="molecule type" value="Genomic_DNA"/>
</dbReference>
<evidence type="ECO:0000313" key="3">
    <source>
        <dbReference type="Proteomes" id="UP001229355"/>
    </source>
</evidence>
<organism evidence="2 3">
    <name type="scientific">Sinorhizobium garamanticum</name>
    <dbReference type="NCBI Taxonomy" id="680247"/>
    <lineage>
        <taxon>Bacteria</taxon>
        <taxon>Pseudomonadati</taxon>
        <taxon>Pseudomonadota</taxon>
        <taxon>Alphaproteobacteria</taxon>
        <taxon>Hyphomicrobiales</taxon>
        <taxon>Rhizobiaceae</taxon>
        <taxon>Sinorhizobium/Ensifer group</taxon>
        <taxon>Sinorhizobium</taxon>
    </lineage>
</organism>
<evidence type="ECO:0000256" key="1">
    <source>
        <dbReference type="SAM" id="Phobius"/>
    </source>
</evidence>
<name>A0ABY8DLB0_9HYPH</name>
<dbReference type="Proteomes" id="UP001229355">
    <property type="component" value="Chromosome 2"/>
</dbReference>
<keyword evidence="1" id="KW-0812">Transmembrane</keyword>
<keyword evidence="1" id="KW-1133">Transmembrane helix</keyword>
<reference evidence="2 3" key="1">
    <citation type="submission" date="2023-03" db="EMBL/GenBank/DDBJ databases">
        <authorList>
            <person name="Kaur S."/>
            <person name="Espinosa-Saiz D."/>
            <person name="Velazquez E."/>
            <person name="Menendez E."/>
            <person name="diCenzo G.C."/>
        </authorList>
    </citation>
    <scope>NUCLEOTIDE SEQUENCE [LARGE SCALE GENOMIC DNA]</scope>
    <source>
        <strain evidence="2 3">LMG 24692</strain>
    </source>
</reference>
<keyword evidence="3" id="KW-1185">Reference proteome</keyword>
<dbReference type="RefSeq" id="WP_280661682.1">
    <property type="nucleotide sequence ID" value="NZ_CP120374.1"/>
</dbReference>
<sequence length="60" mass="6548">MPDFTATRIAITVTAIFVIGLERRDRTVFRIGYDAFAVLAVNPSGLVLLYFLRDVNSGGG</sequence>
<feature type="transmembrane region" description="Helical" evidence="1">
    <location>
        <begin position="6"/>
        <end position="21"/>
    </location>
</feature>
<accession>A0ABY8DLB0</accession>
<protein>
    <submittedName>
        <fullName evidence="2">Uncharacterized protein</fullName>
    </submittedName>
</protein>
<gene>
    <name evidence="2" type="ORF">PZN02_005022</name>
</gene>
<proteinExistence type="predicted"/>
<evidence type="ECO:0000313" key="2">
    <source>
        <dbReference type="EMBL" id="WEX89711.1"/>
    </source>
</evidence>
<keyword evidence="1" id="KW-0472">Membrane</keyword>